<name>A0A7J6V0L2_THATH</name>
<proteinExistence type="predicted"/>
<sequence>MATCSSLIFCGNKVQIYDHDNTYITFPARTACSVISTRSKVNKLWNMSVMDKLNITTEIPSCIEVREVINLGLHSNI</sequence>
<dbReference type="Proteomes" id="UP000554482">
    <property type="component" value="Unassembled WGS sequence"/>
</dbReference>
<keyword evidence="2" id="KW-1185">Reference proteome</keyword>
<dbReference type="AlphaFoldDB" id="A0A7J6V0L2"/>
<protein>
    <submittedName>
        <fullName evidence="1">Uncharacterized protein</fullName>
    </submittedName>
</protein>
<dbReference type="EMBL" id="JABWDY010040896">
    <property type="protein sequence ID" value="KAF5177805.1"/>
    <property type="molecule type" value="Genomic_DNA"/>
</dbReference>
<accession>A0A7J6V0L2</accession>
<evidence type="ECO:0000313" key="2">
    <source>
        <dbReference type="Proteomes" id="UP000554482"/>
    </source>
</evidence>
<organism evidence="1 2">
    <name type="scientific">Thalictrum thalictroides</name>
    <name type="common">Rue-anemone</name>
    <name type="synonym">Anemone thalictroides</name>
    <dbReference type="NCBI Taxonomy" id="46969"/>
    <lineage>
        <taxon>Eukaryota</taxon>
        <taxon>Viridiplantae</taxon>
        <taxon>Streptophyta</taxon>
        <taxon>Embryophyta</taxon>
        <taxon>Tracheophyta</taxon>
        <taxon>Spermatophyta</taxon>
        <taxon>Magnoliopsida</taxon>
        <taxon>Ranunculales</taxon>
        <taxon>Ranunculaceae</taxon>
        <taxon>Thalictroideae</taxon>
        <taxon>Thalictrum</taxon>
    </lineage>
</organism>
<comment type="caution">
    <text evidence="1">The sequence shown here is derived from an EMBL/GenBank/DDBJ whole genome shotgun (WGS) entry which is preliminary data.</text>
</comment>
<reference evidence="1 2" key="1">
    <citation type="submission" date="2020-06" db="EMBL/GenBank/DDBJ databases">
        <title>Transcriptomic and genomic resources for Thalictrum thalictroides and T. hernandezii: Facilitating candidate gene discovery in an emerging model plant lineage.</title>
        <authorList>
            <person name="Arias T."/>
            <person name="Riano-Pachon D.M."/>
            <person name="Di Stilio V.S."/>
        </authorList>
    </citation>
    <scope>NUCLEOTIDE SEQUENCE [LARGE SCALE GENOMIC DNA]</scope>
    <source>
        <strain evidence="2">cv. WT478/WT964</strain>
        <tissue evidence="1">Leaves</tissue>
    </source>
</reference>
<evidence type="ECO:0000313" key="1">
    <source>
        <dbReference type="EMBL" id="KAF5177805.1"/>
    </source>
</evidence>
<gene>
    <name evidence="1" type="ORF">FRX31_032610</name>
</gene>